<comment type="caution">
    <text evidence="1">The sequence shown here is derived from an EMBL/GenBank/DDBJ whole genome shotgun (WGS) entry which is preliminary data.</text>
</comment>
<keyword evidence="2" id="KW-1185">Reference proteome</keyword>
<dbReference type="AlphaFoldDB" id="A0A9X2SMM4"/>
<reference evidence="1" key="1">
    <citation type="submission" date="2022-06" db="EMBL/GenBank/DDBJ databases">
        <title>Amycolatopsis iheyaensis sp. nov., a new species of the genus Amycolatopsis isolated from soil in Iheya island, Japan.</title>
        <authorList>
            <person name="Ngamcharungchit C."/>
            <person name="Kanto H."/>
            <person name="Take A."/>
            <person name="Intra B."/>
            <person name="Matsumoto A."/>
            <person name="Panbangred W."/>
            <person name="Inahashi Y."/>
        </authorList>
    </citation>
    <scope>NUCLEOTIDE SEQUENCE</scope>
    <source>
        <strain evidence="1">OK19-0408</strain>
    </source>
</reference>
<dbReference type="RefSeq" id="WP_257924344.1">
    <property type="nucleotide sequence ID" value="NZ_JAMXQV010000021.1"/>
</dbReference>
<dbReference type="EMBL" id="JAMXQV010000021">
    <property type="protein sequence ID" value="MCR6487779.1"/>
    <property type="molecule type" value="Genomic_DNA"/>
</dbReference>
<sequence>MRSTVRNAGAAKTADRTTSAILLTLSRLSVRDIAAPPKLGRFGTLSKIDDDVAGEGHEPASARHEAVDAVRPAWWAGFIHLGT</sequence>
<dbReference type="Proteomes" id="UP001144096">
    <property type="component" value="Unassembled WGS sequence"/>
</dbReference>
<organism evidence="1 2">
    <name type="scientific">Amycolatopsis iheyensis</name>
    <dbReference type="NCBI Taxonomy" id="2945988"/>
    <lineage>
        <taxon>Bacteria</taxon>
        <taxon>Bacillati</taxon>
        <taxon>Actinomycetota</taxon>
        <taxon>Actinomycetes</taxon>
        <taxon>Pseudonocardiales</taxon>
        <taxon>Pseudonocardiaceae</taxon>
        <taxon>Amycolatopsis</taxon>
    </lineage>
</organism>
<gene>
    <name evidence="1" type="ORF">M8542_33635</name>
</gene>
<protein>
    <submittedName>
        <fullName evidence="1">Uncharacterized protein</fullName>
    </submittedName>
</protein>
<accession>A0A9X2SMM4</accession>
<evidence type="ECO:0000313" key="1">
    <source>
        <dbReference type="EMBL" id="MCR6487779.1"/>
    </source>
</evidence>
<proteinExistence type="predicted"/>
<evidence type="ECO:0000313" key="2">
    <source>
        <dbReference type="Proteomes" id="UP001144096"/>
    </source>
</evidence>
<name>A0A9X2SMM4_9PSEU</name>